<proteinExistence type="predicted"/>
<dbReference type="EMBL" id="GHWJ01010767">
    <property type="protein sequence ID" value="NOV43504.1"/>
    <property type="molecule type" value="Transcribed_RNA"/>
</dbReference>
<dbReference type="AlphaFoldDB" id="A0A6M2DCC8"/>
<name>A0A6M2DCC8_RHIMP</name>
<organism evidence="1">
    <name type="scientific">Rhipicephalus microplus</name>
    <name type="common">Cattle tick</name>
    <name type="synonym">Boophilus microplus</name>
    <dbReference type="NCBI Taxonomy" id="6941"/>
    <lineage>
        <taxon>Eukaryota</taxon>
        <taxon>Metazoa</taxon>
        <taxon>Ecdysozoa</taxon>
        <taxon>Arthropoda</taxon>
        <taxon>Chelicerata</taxon>
        <taxon>Arachnida</taxon>
        <taxon>Acari</taxon>
        <taxon>Parasitiformes</taxon>
        <taxon>Ixodida</taxon>
        <taxon>Ixodoidea</taxon>
        <taxon>Ixodidae</taxon>
        <taxon>Rhipicephalinae</taxon>
        <taxon>Rhipicephalus</taxon>
        <taxon>Boophilus</taxon>
    </lineage>
</organism>
<sequence length="72" mass="8463">MVHTFILFNYCITTTLTHYTDAVNIGWQKKRLASTAKRSKWLYMEKFMYNKALDPLCFFLAAVTSLLKKHAK</sequence>
<reference evidence="1" key="1">
    <citation type="submission" date="2019-09" db="EMBL/GenBank/DDBJ databases">
        <title>Organ-specific transcriptomic study of the physiology of the cattle tick, Rhipicephalus microplus.</title>
        <authorList>
            <person name="Tirloni L."/>
            <person name="Braz G."/>
            <person name="Gandara A.C.P."/>
            <person name="Sabadin G.A."/>
            <person name="da Silva R.M."/>
            <person name="Guizzo M.G."/>
            <person name="Machado J.A."/>
            <person name="Costa E.P."/>
            <person name="Gomes H.F."/>
            <person name="Moraes J."/>
            <person name="Mota M.B.S."/>
            <person name="Mesquita R.D."/>
            <person name="Alvarenga P.H."/>
            <person name="Alves F."/>
            <person name="Seixas A."/>
            <person name="da Fonseca R.N."/>
            <person name="Fogaca A."/>
            <person name="Logullo C."/>
            <person name="Tanaka A."/>
            <person name="Daffre S."/>
            <person name="Termignoni C."/>
            <person name="Vaz I.S.Jr."/>
            <person name="Oliveira P.L."/>
            <person name="Ribeiro J.M."/>
        </authorList>
    </citation>
    <scope>NUCLEOTIDE SEQUENCE</scope>
    <source>
        <strain evidence="1">Porto Alegre</strain>
    </source>
</reference>
<evidence type="ECO:0000313" key="1">
    <source>
        <dbReference type="EMBL" id="NOV43504.1"/>
    </source>
</evidence>
<accession>A0A6M2DCC8</accession>
<protein>
    <submittedName>
        <fullName evidence="1">Putative secreted protein salivary gland overexpressed</fullName>
    </submittedName>
</protein>